<gene>
    <name evidence="6" type="ORF">CAEBREN_07847</name>
</gene>
<name>G0MTW0_CAEBE</name>
<evidence type="ECO:0000259" key="5">
    <source>
        <dbReference type="PROSITE" id="PS50089"/>
    </source>
</evidence>
<dbReference type="InterPro" id="IPR017907">
    <property type="entry name" value="Znf_RING_CS"/>
</dbReference>
<dbReference type="SMART" id="SM00184">
    <property type="entry name" value="RING"/>
    <property type="match status" value="1"/>
</dbReference>
<dbReference type="AlphaFoldDB" id="G0MTW0"/>
<accession>G0MTW0</accession>
<dbReference type="SUPFAM" id="SSF57850">
    <property type="entry name" value="RING/U-box"/>
    <property type="match status" value="1"/>
</dbReference>
<keyword evidence="3" id="KW-0862">Zinc</keyword>
<proteinExistence type="predicted"/>
<feature type="domain" description="RING-type" evidence="5">
    <location>
        <begin position="107"/>
        <end position="156"/>
    </location>
</feature>
<dbReference type="InParanoid" id="G0MTW0"/>
<dbReference type="InterPro" id="IPR013083">
    <property type="entry name" value="Znf_RING/FYVE/PHD"/>
</dbReference>
<sequence length="188" mass="21765">MNTGVHRKHLTRVLLFQIVAIHILPYLTHYTRTTEEMTTIRYGQWNFMIAMTWNMADFLTVNESGLELLDTRIPESRNYNEKDIETSSDSDAEDTLEPLRELSCTACKICFREYSADSKKRIPLMLSSCGHTVCWKCAGKLLKQNYNSFICCPLCRKITYTGSVHQLPRNYAIIDVIQMKNRETTGTH</sequence>
<evidence type="ECO:0000256" key="2">
    <source>
        <dbReference type="ARBA" id="ARBA00022771"/>
    </source>
</evidence>
<protein>
    <recommendedName>
        <fullName evidence="5">RING-type domain-containing protein</fullName>
    </recommendedName>
</protein>
<evidence type="ECO:0000313" key="7">
    <source>
        <dbReference type="Proteomes" id="UP000008068"/>
    </source>
</evidence>
<evidence type="ECO:0000256" key="1">
    <source>
        <dbReference type="ARBA" id="ARBA00022723"/>
    </source>
</evidence>
<dbReference type="PROSITE" id="PS00518">
    <property type="entry name" value="ZF_RING_1"/>
    <property type="match status" value="1"/>
</dbReference>
<keyword evidence="7" id="KW-1185">Reference proteome</keyword>
<dbReference type="HOGENOM" id="CLU_1442263_0_0_1"/>
<dbReference type="InterPro" id="IPR001841">
    <property type="entry name" value="Znf_RING"/>
</dbReference>
<dbReference type="Proteomes" id="UP000008068">
    <property type="component" value="Unassembled WGS sequence"/>
</dbReference>
<dbReference type="Gene3D" id="3.30.40.10">
    <property type="entry name" value="Zinc/RING finger domain, C3HC4 (zinc finger)"/>
    <property type="match status" value="1"/>
</dbReference>
<dbReference type="GO" id="GO:0008270">
    <property type="term" value="F:zinc ion binding"/>
    <property type="evidence" value="ECO:0007669"/>
    <property type="project" value="UniProtKB-KW"/>
</dbReference>
<evidence type="ECO:0000313" key="6">
    <source>
        <dbReference type="EMBL" id="EGT43808.1"/>
    </source>
</evidence>
<dbReference type="PANTHER" id="PTHR47156">
    <property type="entry name" value="PROTEIN CBG20824"/>
    <property type="match status" value="1"/>
</dbReference>
<evidence type="ECO:0000256" key="4">
    <source>
        <dbReference type="PROSITE-ProRule" id="PRU00175"/>
    </source>
</evidence>
<dbReference type="eggNOG" id="KOG4185">
    <property type="taxonomic scope" value="Eukaryota"/>
</dbReference>
<dbReference type="OrthoDB" id="5828209at2759"/>
<dbReference type="InterPro" id="IPR052667">
    <property type="entry name" value="E3_ubiquitin-ligase_RING"/>
</dbReference>
<organism evidence="7">
    <name type="scientific">Caenorhabditis brenneri</name>
    <name type="common">Nematode worm</name>
    <dbReference type="NCBI Taxonomy" id="135651"/>
    <lineage>
        <taxon>Eukaryota</taxon>
        <taxon>Metazoa</taxon>
        <taxon>Ecdysozoa</taxon>
        <taxon>Nematoda</taxon>
        <taxon>Chromadorea</taxon>
        <taxon>Rhabditida</taxon>
        <taxon>Rhabditina</taxon>
        <taxon>Rhabditomorpha</taxon>
        <taxon>Rhabditoidea</taxon>
        <taxon>Rhabditidae</taxon>
        <taxon>Peloderinae</taxon>
        <taxon>Caenorhabditis</taxon>
    </lineage>
</organism>
<dbReference type="Pfam" id="PF14634">
    <property type="entry name" value="zf-RING_5"/>
    <property type="match status" value="1"/>
</dbReference>
<dbReference type="STRING" id="135651.G0MTW0"/>
<dbReference type="EMBL" id="GL379811">
    <property type="protein sequence ID" value="EGT43808.1"/>
    <property type="molecule type" value="Genomic_DNA"/>
</dbReference>
<keyword evidence="2 4" id="KW-0863">Zinc-finger</keyword>
<reference evidence="7" key="1">
    <citation type="submission" date="2011-07" db="EMBL/GenBank/DDBJ databases">
        <authorList>
            <consortium name="Caenorhabditis brenneri Sequencing and Analysis Consortium"/>
            <person name="Wilson R.K."/>
        </authorList>
    </citation>
    <scope>NUCLEOTIDE SEQUENCE [LARGE SCALE GENOMIC DNA]</scope>
    <source>
        <strain evidence="7">PB2801</strain>
    </source>
</reference>
<evidence type="ECO:0000256" key="3">
    <source>
        <dbReference type="ARBA" id="ARBA00022833"/>
    </source>
</evidence>
<dbReference type="PANTHER" id="PTHR47156:SF10">
    <property type="entry name" value="E3 UBIQUITIN-PROTEIN LIGASE TRIM-21-RELATED"/>
    <property type="match status" value="1"/>
</dbReference>
<keyword evidence="1" id="KW-0479">Metal-binding</keyword>
<dbReference type="PROSITE" id="PS50089">
    <property type="entry name" value="ZF_RING_2"/>
    <property type="match status" value="1"/>
</dbReference>